<gene>
    <name evidence="2" type="ORF">GMARGA_LOCUS23742</name>
</gene>
<feature type="region of interest" description="Disordered" evidence="1">
    <location>
        <begin position="1"/>
        <end position="50"/>
    </location>
</feature>
<reference evidence="2 3" key="1">
    <citation type="submission" date="2021-06" db="EMBL/GenBank/DDBJ databases">
        <authorList>
            <person name="Kallberg Y."/>
            <person name="Tangrot J."/>
            <person name="Rosling A."/>
        </authorList>
    </citation>
    <scope>NUCLEOTIDE SEQUENCE [LARGE SCALE GENOMIC DNA]</scope>
    <source>
        <strain evidence="2 3">120-4 pot B 10/14</strain>
    </source>
</reference>
<feature type="non-terminal residue" evidence="2">
    <location>
        <position position="1"/>
    </location>
</feature>
<keyword evidence="3" id="KW-1185">Reference proteome</keyword>
<protein>
    <submittedName>
        <fullName evidence="2">4311_t:CDS:1</fullName>
    </submittedName>
</protein>
<feature type="compositionally biased region" description="Low complexity" evidence="1">
    <location>
        <begin position="27"/>
        <end position="49"/>
    </location>
</feature>
<accession>A0ABN7VX54</accession>
<name>A0ABN7VX54_GIGMA</name>
<evidence type="ECO:0000313" key="3">
    <source>
        <dbReference type="Proteomes" id="UP000789901"/>
    </source>
</evidence>
<proteinExistence type="predicted"/>
<organism evidence="2 3">
    <name type="scientific">Gigaspora margarita</name>
    <dbReference type="NCBI Taxonomy" id="4874"/>
    <lineage>
        <taxon>Eukaryota</taxon>
        <taxon>Fungi</taxon>
        <taxon>Fungi incertae sedis</taxon>
        <taxon>Mucoromycota</taxon>
        <taxon>Glomeromycotina</taxon>
        <taxon>Glomeromycetes</taxon>
        <taxon>Diversisporales</taxon>
        <taxon>Gigasporaceae</taxon>
        <taxon>Gigaspora</taxon>
    </lineage>
</organism>
<evidence type="ECO:0000313" key="2">
    <source>
        <dbReference type="EMBL" id="CAG8803896.1"/>
    </source>
</evidence>
<evidence type="ECO:0000256" key="1">
    <source>
        <dbReference type="SAM" id="MobiDB-lite"/>
    </source>
</evidence>
<dbReference type="EMBL" id="CAJVQB010024314">
    <property type="protein sequence ID" value="CAG8803896.1"/>
    <property type="molecule type" value="Genomic_DNA"/>
</dbReference>
<comment type="caution">
    <text evidence="2">The sequence shown here is derived from an EMBL/GenBank/DDBJ whole genome shotgun (WGS) entry which is preliminary data.</text>
</comment>
<sequence>EPIPPLIDSKNLAHSDKQMPHNNVKASNSQQPSVPQHSSSTSGLLPTTSVHQPNYQDLFLSSGWMGNNPNSLPFK</sequence>
<dbReference type="Proteomes" id="UP000789901">
    <property type="component" value="Unassembled WGS sequence"/>
</dbReference>